<feature type="transmembrane region" description="Helical" evidence="6">
    <location>
        <begin position="209"/>
        <end position="234"/>
    </location>
</feature>
<dbReference type="PANTHER" id="PTHR30250">
    <property type="entry name" value="PST FAMILY PREDICTED COLANIC ACID TRANSPORTER"/>
    <property type="match status" value="1"/>
</dbReference>
<dbReference type="EMBL" id="CP039396">
    <property type="protein sequence ID" value="QCD41026.1"/>
    <property type="molecule type" value="Genomic_DNA"/>
</dbReference>
<name>A0A4P7VZM0_9BACT</name>
<feature type="transmembrane region" description="Helical" evidence="6">
    <location>
        <begin position="282"/>
        <end position="304"/>
    </location>
</feature>
<feature type="transmembrane region" description="Helical" evidence="6">
    <location>
        <begin position="82"/>
        <end position="104"/>
    </location>
</feature>
<feature type="transmembrane region" description="Helical" evidence="6">
    <location>
        <begin position="240"/>
        <end position="261"/>
    </location>
</feature>
<gene>
    <name evidence="7" type="ORF">E7747_01140</name>
</gene>
<evidence type="ECO:0000256" key="3">
    <source>
        <dbReference type="ARBA" id="ARBA00022692"/>
    </source>
</evidence>
<keyword evidence="8" id="KW-1185">Reference proteome</keyword>
<feature type="transmembrane region" description="Helical" evidence="6">
    <location>
        <begin position="385"/>
        <end position="404"/>
    </location>
</feature>
<dbReference type="AlphaFoldDB" id="A0A4P7VZM0"/>
<protein>
    <submittedName>
        <fullName evidence="7">Flippase</fullName>
    </submittedName>
</protein>
<proteinExistence type="predicted"/>
<comment type="subcellular location">
    <subcellularLocation>
        <location evidence="1">Cell membrane</location>
        <topology evidence="1">Multi-pass membrane protein</topology>
    </subcellularLocation>
</comment>
<accession>A0A4P7VZM0</accession>
<keyword evidence="4 6" id="KW-1133">Transmembrane helix</keyword>
<feature type="transmembrane region" description="Helical" evidence="6">
    <location>
        <begin position="166"/>
        <end position="188"/>
    </location>
</feature>
<feature type="transmembrane region" description="Helical" evidence="6">
    <location>
        <begin position="39"/>
        <end position="61"/>
    </location>
</feature>
<dbReference type="RefSeq" id="WP_136413545.1">
    <property type="nucleotide sequence ID" value="NZ_CAXHQF010000040.1"/>
</dbReference>
<feature type="transmembrane region" description="Helical" evidence="6">
    <location>
        <begin position="7"/>
        <end position="27"/>
    </location>
</feature>
<feature type="transmembrane region" description="Helical" evidence="6">
    <location>
        <begin position="141"/>
        <end position="160"/>
    </location>
</feature>
<dbReference type="PANTHER" id="PTHR30250:SF11">
    <property type="entry name" value="O-ANTIGEN TRANSPORTER-RELATED"/>
    <property type="match status" value="1"/>
</dbReference>
<evidence type="ECO:0000256" key="4">
    <source>
        <dbReference type="ARBA" id="ARBA00022989"/>
    </source>
</evidence>
<dbReference type="GO" id="GO:0005886">
    <property type="term" value="C:plasma membrane"/>
    <property type="evidence" value="ECO:0007669"/>
    <property type="project" value="UniProtKB-SubCell"/>
</dbReference>
<feature type="transmembrane region" description="Helical" evidence="6">
    <location>
        <begin position="416"/>
        <end position="436"/>
    </location>
</feature>
<reference evidence="8" key="1">
    <citation type="submission" date="2019-02" db="EMBL/GenBank/DDBJ databases">
        <title>Isolation and identification of novel species under the genus Muribaculum.</title>
        <authorList>
            <person name="Miyake S."/>
            <person name="Ding Y."/>
            <person name="Low A."/>
            <person name="Soh M."/>
            <person name="Seedorf H."/>
        </authorList>
    </citation>
    <scope>NUCLEOTIDE SEQUENCE [LARGE SCALE GENOMIC DNA]</scope>
    <source>
        <strain evidence="8">H5</strain>
    </source>
</reference>
<sequence>MGLKKNIVYSAVLQGANYIFQFITFPYASRVLGPDGIGLYNYATSIVQYFMLFAAMGILNLGTREIAKCTSQQQLNLTFSKLLVTNILISLGVLVIYIPLIFLIPQFYEIKAYLFIGIFQIIFNAITIEWLFRGIQNFKFITLRAVIIRIIYVILVFVLVNNHNDVMTYYLLSVLTLVANGIINWKYAKRATQFIKVNIIDSLNQYLKPMFLLGSQALISFFYVGFNTVYLGFICNEAQVGYFSTATKIIIIILALYTAYSTAMMPKLSSLVASGNKEQESYLIYSSIELLCCFSFPLIIILLFYSDIIIYLIAGSQYNESISILTIGAPLILILGLNQILFVQVLLPRGHDKAIAKICLYGASVGILLNIILVGYLNLQSLGSIITWFTAESIVIAVAILYLRKIINPIYFIKKLLHYGSIYLPLGILVLFVNIFITSRWFSLACAIVAIIIYSHIAMIYLIKQNQYLSLIHKFKHI</sequence>
<evidence type="ECO:0000256" key="2">
    <source>
        <dbReference type="ARBA" id="ARBA00022475"/>
    </source>
</evidence>
<keyword evidence="3 6" id="KW-0812">Transmembrane</keyword>
<keyword evidence="5 6" id="KW-0472">Membrane</keyword>
<feature type="transmembrane region" description="Helical" evidence="6">
    <location>
        <begin position="442"/>
        <end position="463"/>
    </location>
</feature>
<organism evidence="7 8">
    <name type="scientific">Duncaniella dubosii</name>
    <dbReference type="NCBI Taxonomy" id="2518971"/>
    <lineage>
        <taxon>Bacteria</taxon>
        <taxon>Pseudomonadati</taxon>
        <taxon>Bacteroidota</taxon>
        <taxon>Bacteroidia</taxon>
        <taxon>Bacteroidales</taxon>
        <taxon>Muribaculaceae</taxon>
        <taxon>Duncaniella</taxon>
    </lineage>
</organism>
<feature type="transmembrane region" description="Helical" evidence="6">
    <location>
        <begin position="110"/>
        <end position="132"/>
    </location>
</feature>
<feature type="transmembrane region" description="Helical" evidence="6">
    <location>
        <begin position="324"/>
        <end position="347"/>
    </location>
</feature>
<evidence type="ECO:0000256" key="5">
    <source>
        <dbReference type="ARBA" id="ARBA00023136"/>
    </source>
</evidence>
<keyword evidence="2" id="KW-1003">Cell membrane</keyword>
<feature type="transmembrane region" description="Helical" evidence="6">
    <location>
        <begin position="359"/>
        <end position="379"/>
    </location>
</feature>
<dbReference type="KEGG" id="ddb:E7747_01140"/>
<dbReference type="Proteomes" id="UP000297149">
    <property type="component" value="Chromosome"/>
</dbReference>
<evidence type="ECO:0000313" key="8">
    <source>
        <dbReference type="Proteomes" id="UP000297149"/>
    </source>
</evidence>
<evidence type="ECO:0000313" key="7">
    <source>
        <dbReference type="EMBL" id="QCD41026.1"/>
    </source>
</evidence>
<dbReference type="InterPro" id="IPR050833">
    <property type="entry name" value="Poly_Biosynth_Transport"/>
</dbReference>
<evidence type="ECO:0000256" key="6">
    <source>
        <dbReference type="SAM" id="Phobius"/>
    </source>
</evidence>
<evidence type="ECO:0000256" key="1">
    <source>
        <dbReference type="ARBA" id="ARBA00004651"/>
    </source>
</evidence>
<dbReference type="Pfam" id="PF01943">
    <property type="entry name" value="Polysacc_synt"/>
    <property type="match status" value="1"/>
</dbReference>
<dbReference type="InterPro" id="IPR002797">
    <property type="entry name" value="Polysacc_synth"/>
</dbReference>